<accession>E4KPY5</accession>
<dbReference type="PRINTS" id="PR01346">
    <property type="entry name" value="HELNAPAPROT"/>
</dbReference>
<dbReference type="EMBL" id="AENN01000015">
    <property type="protein sequence ID" value="EFR31214.1"/>
    <property type="molecule type" value="Genomic_DNA"/>
</dbReference>
<evidence type="ECO:0000256" key="2">
    <source>
        <dbReference type="RuleBase" id="RU003875"/>
    </source>
</evidence>
<comment type="caution">
    <text evidence="4">The sequence shown here is derived from an EMBL/GenBank/DDBJ whole genome shotgun (WGS) entry which is preliminary data.</text>
</comment>
<dbReference type="Gene3D" id="1.20.1260.10">
    <property type="match status" value="1"/>
</dbReference>
<dbReference type="CDD" id="cd01043">
    <property type="entry name" value="DPS"/>
    <property type="match status" value="1"/>
</dbReference>
<dbReference type="PANTHER" id="PTHR42932">
    <property type="entry name" value="GENERAL STRESS PROTEIN 20U"/>
    <property type="match status" value="1"/>
</dbReference>
<dbReference type="GO" id="GO:0016722">
    <property type="term" value="F:oxidoreductase activity, acting on metal ions"/>
    <property type="evidence" value="ECO:0007669"/>
    <property type="project" value="InterPro"/>
</dbReference>
<reference evidence="4 5" key="1">
    <citation type="submission" date="2010-10" db="EMBL/GenBank/DDBJ databases">
        <authorList>
            <person name="Durkin A.S."/>
            <person name="Madupu R."/>
            <person name="Torralba M."/>
            <person name="Gillis M."/>
            <person name="Methe B."/>
            <person name="Sutton G."/>
            <person name="Nelson K.E."/>
        </authorList>
    </citation>
    <scope>NUCLEOTIDE SEQUENCE [LARGE SCALE GENOMIC DNA]</scope>
    <source>
        <strain evidence="4 5">ACS-139-V-Col8</strain>
    </source>
</reference>
<organism evidence="4 5">
    <name type="scientific">Eremococcus coleocola ACS-139-V-Col8</name>
    <dbReference type="NCBI Taxonomy" id="908337"/>
    <lineage>
        <taxon>Bacteria</taxon>
        <taxon>Bacillati</taxon>
        <taxon>Bacillota</taxon>
        <taxon>Bacilli</taxon>
        <taxon>Lactobacillales</taxon>
        <taxon>Aerococcaceae</taxon>
        <taxon>Eremococcus</taxon>
    </lineage>
</organism>
<dbReference type="eggNOG" id="COG0783">
    <property type="taxonomic scope" value="Bacteria"/>
</dbReference>
<sequence>MADKKAYEVSNEVVATLGTLWTKLHQYHFYVQGPHFYSLHVKFEEMYDDIAEQYDDLAEMLLTMGQEPVATQAENQELSVVKENKDDKNLAADEMVANLLADYKATSAKIQEAMHAAQDDDESCLEDLLIEIKTSVDTAVWMLSAYLGKKVEK</sequence>
<gene>
    <name evidence="4" type="ORF">HMPREF9257_1624</name>
</gene>
<dbReference type="Pfam" id="PF00210">
    <property type="entry name" value="Ferritin"/>
    <property type="match status" value="1"/>
</dbReference>
<name>E4KPY5_9LACT</name>
<dbReference type="PANTHER" id="PTHR42932:SF1">
    <property type="entry name" value="GENERAL STRESS PROTEIN 20U"/>
    <property type="match status" value="1"/>
</dbReference>
<feature type="domain" description="Ferritin/DPS" evidence="3">
    <location>
        <begin position="11"/>
        <end position="149"/>
    </location>
</feature>
<dbReference type="Proteomes" id="UP000005990">
    <property type="component" value="Unassembled WGS sequence"/>
</dbReference>
<evidence type="ECO:0000259" key="3">
    <source>
        <dbReference type="Pfam" id="PF00210"/>
    </source>
</evidence>
<keyword evidence="5" id="KW-1185">Reference proteome</keyword>
<dbReference type="GO" id="GO:0008199">
    <property type="term" value="F:ferric iron binding"/>
    <property type="evidence" value="ECO:0007669"/>
    <property type="project" value="InterPro"/>
</dbReference>
<dbReference type="PROSITE" id="PS00818">
    <property type="entry name" value="DPS_1"/>
    <property type="match status" value="1"/>
</dbReference>
<dbReference type="AlphaFoldDB" id="E4KPY5"/>
<comment type="similarity">
    <text evidence="1 2">Belongs to the Dps family.</text>
</comment>
<evidence type="ECO:0000256" key="1">
    <source>
        <dbReference type="ARBA" id="ARBA00009497"/>
    </source>
</evidence>
<dbReference type="InterPro" id="IPR023188">
    <property type="entry name" value="DPS_DNA-bd_CS"/>
</dbReference>
<dbReference type="SUPFAM" id="SSF47240">
    <property type="entry name" value="Ferritin-like"/>
    <property type="match status" value="1"/>
</dbReference>
<dbReference type="InterPro" id="IPR009078">
    <property type="entry name" value="Ferritin-like_SF"/>
</dbReference>
<dbReference type="RefSeq" id="WP_006418417.1">
    <property type="nucleotide sequence ID" value="NZ_AENN01000015.1"/>
</dbReference>
<dbReference type="InterPro" id="IPR012347">
    <property type="entry name" value="Ferritin-like"/>
</dbReference>
<dbReference type="STRING" id="908337.HMPREF9257_1624"/>
<dbReference type="InterPro" id="IPR008331">
    <property type="entry name" value="Ferritin_DPS_dom"/>
</dbReference>
<dbReference type="OrthoDB" id="9797023at2"/>
<dbReference type="PIRSF" id="PIRSF005900">
    <property type="entry name" value="Dps"/>
    <property type="match status" value="1"/>
</dbReference>
<evidence type="ECO:0000313" key="4">
    <source>
        <dbReference type="EMBL" id="EFR31214.1"/>
    </source>
</evidence>
<evidence type="ECO:0000313" key="5">
    <source>
        <dbReference type="Proteomes" id="UP000005990"/>
    </source>
</evidence>
<protein>
    <submittedName>
        <fullName evidence="4">Ferritin-like protein</fullName>
    </submittedName>
</protein>
<proteinExistence type="inferred from homology"/>
<dbReference type="InterPro" id="IPR002177">
    <property type="entry name" value="DPS_DNA-bd"/>
</dbReference>